<evidence type="ECO:0000313" key="2">
    <source>
        <dbReference type="EMBL" id="ERP39187.1"/>
    </source>
</evidence>
<evidence type="ECO:0000313" key="3">
    <source>
        <dbReference type="Proteomes" id="UP000017148"/>
    </source>
</evidence>
<name>U7DAY1_9BACT</name>
<sequence>MKFGKNLVKLVTISAALSAFMLTGCTQRPDEEQLHRLEEARGAAQSAEQTRYEKVEERRLLEQEVSDKEGTLQRHEEERNDIQQQMDQREN</sequence>
<feature type="region of interest" description="Disordered" evidence="1">
    <location>
        <begin position="39"/>
        <end position="91"/>
    </location>
</feature>
<dbReference type="RefSeq" id="WP_022635900.1">
    <property type="nucleotide sequence ID" value="NZ_ASJR01000002.1"/>
</dbReference>
<reference evidence="2 3" key="1">
    <citation type="journal article" date="2013" name="Environ. Microbiol.">
        <title>Genome analysis of Chitinivibrio alkaliphilus gen. nov., sp. nov., a novel extremely haloalkaliphilic anaerobic chitinolytic bacterium from the candidate phylum Termite Group 3.</title>
        <authorList>
            <person name="Sorokin D.Y."/>
            <person name="Gumerov V.M."/>
            <person name="Rakitin A.L."/>
            <person name="Beletsky A.V."/>
            <person name="Damste J.S."/>
            <person name="Muyzer G."/>
            <person name="Mardanov A.V."/>
            <person name="Ravin N.V."/>
        </authorList>
    </citation>
    <scope>NUCLEOTIDE SEQUENCE [LARGE SCALE GENOMIC DNA]</scope>
    <source>
        <strain evidence="2 3">ACht1</strain>
    </source>
</reference>
<protein>
    <recommendedName>
        <fullName evidence="4">Lipoprotein</fullName>
    </recommendedName>
</protein>
<accession>U7DAY1</accession>
<dbReference type="AlphaFoldDB" id="U7DAY1"/>
<organism evidence="2 3">
    <name type="scientific">Chitinivibrio alkaliphilus ACht1</name>
    <dbReference type="NCBI Taxonomy" id="1313304"/>
    <lineage>
        <taxon>Bacteria</taxon>
        <taxon>Pseudomonadati</taxon>
        <taxon>Fibrobacterota</taxon>
        <taxon>Chitinivibrionia</taxon>
        <taxon>Chitinivibrionales</taxon>
        <taxon>Chitinivibrionaceae</taxon>
        <taxon>Chitinivibrio</taxon>
    </lineage>
</organism>
<evidence type="ECO:0008006" key="4">
    <source>
        <dbReference type="Google" id="ProtNLM"/>
    </source>
</evidence>
<keyword evidence="3" id="KW-1185">Reference proteome</keyword>
<feature type="compositionally biased region" description="Basic and acidic residues" evidence="1">
    <location>
        <begin position="50"/>
        <end position="91"/>
    </location>
</feature>
<proteinExistence type="predicted"/>
<comment type="caution">
    <text evidence="2">The sequence shown here is derived from an EMBL/GenBank/DDBJ whole genome shotgun (WGS) entry which is preliminary data.</text>
</comment>
<dbReference type="PROSITE" id="PS51257">
    <property type="entry name" value="PROKAR_LIPOPROTEIN"/>
    <property type="match status" value="1"/>
</dbReference>
<gene>
    <name evidence="2" type="ORF">CALK_0357</name>
</gene>
<evidence type="ECO:0000256" key="1">
    <source>
        <dbReference type="SAM" id="MobiDB-lite"/>
    </source>
</evidence>
<dbReference type="EMBL" id="ASJR01000002">
    <property type="protein sequence ID" value="ERP39187.1"/>
    <property type="molecule type" value="Genomic_DNA"/>
</dbReference>
<dbReference type="Proteomes" id="UP000017148">
    <property type="component" value="Unassembled WGS sequence"/>
</dbReference>
<dbReference type="STRING" id="1313304.CALK_0357"/>